<evidence type="ECO:0000313" key="3">
    <source>
        <dbReference type="Proteomes" id="UP000039865"/>
    </source>
</evidence>
<keyword evidence="1" id="KW-0472">Membrane</keyword>
<feature type="transmembrane region" description="Helical" evidence="1">
    <location>
        <begin position="395"/>
        <end position="413"/>
    </location>
</feature>
<name>A0A078B798_STYLE</name>
<gene>
    <name evidence="2" type="primary">Contig19268.g20426</name>
    <name evidence="2" type="ORF">STYLEM_19216</name>
</gene>
<keyword evidence="1" id="KW-0812">Transmembrane</keyword>
<evidence type="ECO:0008006" key="4">
    <source>
        <dbReference type="Google" id="ProtNLM"/>
    </source>
</evidence>
<dbReference type="AlphaFoldDB" id="A0A078B798"/>
<reference evidence="2 3" key="1">
    <citation type="submission" date="2014-06" db="EMBL/GenBank/DDBJ databases">
        <authorList>
            <person name="Swart Estienne"/>
        </authorList>
    </citation>
    <scope>NUCLEOTIDE SEQUENCE [LARGE SCALE GENOMIC DNA]</scope>
    <source>
        <strain evidence="2 3">130c</strain>
    </source>
</reference>
<keyword evidence="1" id="KW-1133">Transmembrane helix</keyword>
<proteinExistence type="predicted"/>
<sequence>MRAAVSRVQSLVQGEPYTSSLLDCNHFIDQFDYTINTRYQGVPEKMKPYQGNNYETITCDFPGPCPDGVTRPACTWLRFLTVTCEISGDGALITILTNSMPNHCYRSDSYYPKGDSGEYQFYGMNRIQWNLKPREMAKAAINYDNKDFYFTDLRSQADIDGVLCIENWAQKELLDTNVHYAEVIKGQTQTSNNWKIDSSNVGQFNLLGLPNSDAVVGIALNGVFLFSGTSKYGYDAYFPRAYGLNTDPRQIEFDVCLGSVESYNTYRYHMYSPCIYETSIRTKVMMCKEDGACSFDLRTYAAANTPVEARVILPIGLAKDGRVIYGPYRQDRQLWQPCDVDICNGRYFGTYYGYVATMFHPYILGCFGPSNTVKNYYQQCSSNAKICAYAQTNFSFSYITLALLSMVLFFTSIY</sequence>
<dbReference type="InParanoid" id="A0A078B798"/>
<evidence type="ECO:0000313" key="2">
    <source>
        <dbReference type="EMBL" id="CDW90076.1"/>
    </source>
</evidence>
<dbReference type="Proteomes" id="UP000039865">
    <property type="component" value="Unassembled WGS sequence"/>
</dbReference>
<keyword evidence="3" id="KW-1185">Reference proteome</keyword>
<organism evidence="2 3">
    <name type="scientific">Stylonychia lemnae</name>
    <name type="common">Ciliate</name>
    <dbReference type="NCBI Taxonomy" id="5949"/>
    <lineage>
        <taxon>Eukaryota</taxon>
        <taxon>Sar</taxon>
        <taxon>Alveolata</taxon>
        <taxon>Ciliophora</taxon>
        <taxon>Intramacronucleata</taxon>
        <taxon>Spirotrichea</taxon>
        <taxon>Stichotrichia</taxon>
        <taxon>Sporadotrichida</taxon>
        <taxon>Oxytrichidae</taxon>
        <taxon>Stylonychinae</taxon>
        <taxon>Stylonychia</taxon>
    </lineage>
</organism>
<protein>
    <recommendedName>
        <fullName evidence="4">YHYH domain-containing protein</fullName>
    </recommendedName>
</protein>
<dbReference type="EMBL" id="CCKQ01018146">
    <property type="protein sequence ID" value="CDW90076.1"/>
    <property type="molecule type" value="Genomic_DNA"/>
</dbReference>
<accession>A0A078B798</accession>
<evidence type="ECO:0000256" key="1">
    <source>
        <dbReference type="SAM" id="Phobius"/>
    </source>
</evidence>